<dbReference type="InterPro" id="IPR050958">
    <property type="entry name" value="Cell_Adh-Cytoskel_Orgn"/>
</dbReference>
<reference evidence="5 6" key="1">
    <citation type="journal article" date="2021" name="Elife">
        <title>Chloroplast acquisition without the gene transfer in kleptoplastic sea slugs, Plakobranchus ocellatus.</title>
        <authorList>
            <person name="Maeda T."/>
            <person name="Takahashi S."/>
            <person name="Yoshida T."/>
            <person name="Shimamura S."/>
            <person name="Takaki Y."/>
            <person name="Nagai Y."/>
            <person name="Toyoda A."/>
            <person name="Suzuki Y."/>
            <person name="Arimoto A."/>
            <person name="Ishii H."/>
            <person name="Satoh N."/>
            <person name="Nishiyama T."/>
            <person name="Hasebe M."/>
            <person name="Maruyama T."/>
            <person name="Minagawa J."/>
            <person name="Obokata J."/>
            <person name="Shigenobu S."/>
        </authorList>
    </citation>
    <scope>NUCLEOTIDE SEQUENCE [LARGE SCALE GENOMIC DNA]</scope>
</reference>
<dbReference type="Pfam" id="PF13927">
    <property type="entry name" value="Ig_3"/>
    <property type="match status" value="1"/>
</dbReference>
<keyword evidence="2" id="KW-1015">Disulfide bond</keyword>
<dbReference type="FunFam" id="2.60.40.10:FF:000032">
    <property type="entry name" value="palladin isoform X1"/>
    <property type="match status" value="1"/>
</dbReference>
<dbReference type="InterPro" id="IPR003598">
    <property type="entry name" value="Ig_sub2"/>
</dbReference>
<dbReference type="AlphaFoldDB" id="A0AAV3Z0B9"/>
<dbReference type="InterPro" id="IPR013783">
    <property type="entry name" value="Ig-like_fold"/>
</dbReference>
<dbReference type="PANTHER" id="PTHR45080">
    <property type="entry name" value="CONTACTIN 5"/>
    <property type="match status" value="1"/>
</dbReference>
<dbReference type="Proteomes" id="UP000735302">
    <property type="component" value="Unassembled WGS sequence"/>
</dbReference>
<dbReference type="InterPro" id="IPR003599">
    <property type="entry name" value="Ig_sub"/>
</dbReference>
<dbReference type="InterPro" id="IPR036179">
    <property type="entry name" value="Ig-like_dom_sf"/>
</dbReference>
<evidence type="ECO:0000256" key="2">
    <source>
        <dbReference type="ARBA" id="ARBA00023157"/>
    </source>
</evidence>
<evidence type="ECO:0000313" key="5">
    <source>
        <dbReference type="EMBL" id="GFN88651.1"/>
    </source>
</evidence>
<accession>A0AAV3Z0B9</accession>
<evidence type="ECO:0000256" key="1">
    <source>
        <dbReference type="ARBA" id="ARBA00022729"/>
    </source>
</evidence>
<dbReference type="PROSITE" id="PS50835">
    <property type="entry name" value="IG_LIKE"/>
    <property type="match status" value="2"/>
</dbReference>
<dbReference type="GO" id="GO:0005886">
    <property type="term" value="C:plasma membrane"/>
    <property type="evidence" value="ECO:0007669"/>
    <property type="project" value="TreeGrafter"/>
</dbReference>
<dbReference type="SMART" id="SM00408">
    <property type="entry name" value="IGc2"/>
    <property type="match status" value="2"/>
</dbReference>
<evidence type="ECO:0000313" key="6">
    <source>
        <dbReference type="Proteomes" id="UP000735302"/>
    </source>
</evidence>
<organism evidence="5 6">
    <name type="scientific">Plakobranchus ocellatus</name>
    <dbReference type="NCBI Taxonomy" id="259542"/>
    <lineage>
        <taxon>Eukaryota</taxon>
        <taxon>Metazoa</taxon>
        <taxon>Spiralia</taxon>
        <taxon>Lophotrochozoa</taxon>
        <taxon>Mollusca</taxon>
        <taxon>Gastropoda</taxon>
        <taxon>Heterobranchia</taxon>
        <taxon>Euthyneura</taxon>
        <taxon>Panpulmonata</taxon>
        <taxon>Sacoglossa</taxon>
        <taxon>Placobranchoidea</taxon>
        <taxon>Plakobranchidae</taxon>
        <taxon>Plakobranchus</taxon>
    </lineage>
</organism>
<feature type="domain" description="Ig-like" evidence="4">
    <location>
        <begin position="78"/>
        <end position="165"/>
    </location>
</feature>
<dbReference type="CDD" id="cd00096">
    <property type="entry name" value="Ig"/>
    <property type="match status" value="2"/>
</dbReference>
<feature type="domain" description="Ig-like" evidence="4">
    <location>
        <begin position="272"/>
        <end position="360"/>
    </location>
</feature>
<dbReference type="EMBL" id="BLXT01001860">
    <property type="protein sequence ID" value="GFN88651.1"/>
    <property type="molecule type" value="Genomic_DNA"/>
</dbReference>
<protein>
    <submittedName>
        <fullName evidence="5">Neural cell adhesion molecule 1</fullName>
    </submittedName>
</protein>
<sequence length="404" mass="44469">MVLECKIRDDQGETVEWTNLHGDKLAENDRFKVSMSNGTDAAGPYKLLKLTLEEPDAGDVDTYHCRTEGGEYESFVYASIISVYARGANVTEGFDTTLICSLKSDNDEISYTWFRDGVPLEQIPGLKDRIVLEQGNTSLTIQKSKPSDAGAYTCKIHRLSSVTFTETIALQGKKISSFTETIVLQGKEISSFTETIALKGKRISSFIATIVLQGNRFNSFSTAIALQGKIVSSFTEIIVLQDKRISSFIEAIALQDIEISSFTETMALKGKPYMEDARSVDKVFSTTSKSLTLFCPARGYPKPDVFWLRGENVLEPSSKYAMHDVDGMTSASLEILEPKEEDFGDYECTADNSMGKADITFHVANATVARLQGVHNAAAVMGETPVLYIALCYIGTVLSFNKLL</sequence>
<keyword evidence="1" id="KW-0732">Signal</keyword>
<keyword evidence="6" id="KW-1185">Reference proteome</keyword>
<evidence type="ECO:0000256" key="3">
    <source>
        <dbReference type="ARBA" id="ARBA00023319"/>
    </source>
</evidence>
<gene>
    <name evidence="5" type="ORF">PoB_001515700</name>
</gene>
<dbReference type="SUPFAM" id="SSF48726">
    <property type="entry name" value="Immunoglobulin"/>
    <property type="match status" value="2"/>
</dbReference>
<dbReference type="PANTHER" id="PTHR45080:SF8">
    <property type="entry name" value="IG-LIKE DOMAIN-CONTAINING PROTEIN"/>
    <property type="match status" value="1"/>
</dbReference>
<dbReference type="SMART" id="SM00409">
    <property type="entry name" value="IG"/>
    <property type="match status" value="2"/>
</dbReference>
<dbReference type="Gene3D" id="2.60.40.10">
    <property type="entry name" value="Immunoglobulins"/>
    <property type="match status" value="2"/>
</dbReference>
<dbReference type="InterPro" id="IPR007110">
    <property type="entry name" value="Ig-like_dom"/>
</dbReference>
<comment type="caution">
    <text evidence="5">The sequence shown here is derived from an EMBL/GenBank/DDBJ whole genome shotgun (WGS) entry which is preliminary data.</text>
</comment>
<keyword evidence="3" id="KW-0393">Immunoglobulin domain</keyword>
<dbReference type="GO" id="GO:0007156">
    <property type="term" value="P:homophilic cell adhesion via plasma membrane adhesion molecules"/>
    <property type="evidence" value="ECO:0007669"/>
    <property type="project" value="TreeGrafter"/>
</dbReference>
<dbReference type="InterPro" id="IPR013098">
    <property type="entry name" value="Ig_I-set"/>
</dbReference>
<proteinExistence type="predicted"/>
<name>A0AAV3Z0B9_9GAST</name>
<dbReference type="Pfam" id="PF07679">
    <property type="entry name" value="I-set"/>
    <property type="match status" value="1"/>
</dbReference>
<evidence type="ECO:0000259" key="4">
    <source>
        <dbReference type="PROSITE" id="PS50835"/>
    </source>
</evidence>